<comment type="catalytic activity">
    <reaction evidence="6">
        <text>D-arabinose 5-phosphate + phosphoenolpyruvate + H2O = 3-deoxy-alpha-D-manno-2-octulosonate-8-phosphate + phosphate</text>
        <dbReference type="Rhea" id="RHEA:14053"/>
        <dbReference type="ChEBI" id="CHEBI:15377"/>
        <dbReference type="ChEBI" id="CHEBI:43474"/>
        <dbReference type="ChEBI" id="CHEBI:57693"/>
        <dbReference type="ChEBI" id="CHEBI:58702"/>
        <dbReference type="ChEBI" id="CHEBI:85985"/>
        <dbReference type="EC" id="2.5.1.55"/>
    </reaction>
</comment>
<dbReference type="eggNOG" id="ENOG502QQN7">
    <property type="taxonomic scope" value="Eukaryota"/>
</dbReference>
<evidence type="ECO:0000256" key="4">
    <source>
        <dbReference type="ARBA" id="ARBA00022490"/>
    </source>
</evidence>
<evidence type="ECO:0000256" key="2">
    <source>
        <dbReference type="ARBA" id="ARBA00010499"/>
    </source>
</evidence>
<evidence type="ECO:0000313" key="8">
    <source>
        <dbReference type="EMBL" id="EKX48063.1"/>
    </source>
</evidence>
<dbReference type="NCBIfam" id="NF003543">
    <property type="entry name" value="PRK05198.1"/>
    <property type="match status" value="1"/>
</dbReference>
<dbReference type="KEGG" id="gtt:GUITHDRAFT_159515"/>
<dbReference type="EC" id="2.5.1.55" evidence="3"/>
<feature type="domain" description="DAHP synthetase I/KDSA" evidence="7">
    <location>
        <begin position="10"/>
        <end position="288"/>
    </location>
</feature>
<dbReference type="InterPro" id="IPR006218">
    <property type="entry name" value="DAHP1/KDSA"/>
</dbReference>
<evidence type="ECO:0000259" key="7">
    <source>
        <dbReference type="Pfam" id="PF00793"/>
    </source>
</evidence>
<protein>
    <recommendedName>
        <fullName evidence="3">3-deoxy-8-phosphooctulonate synthase</fullName>
        <ecNumber evidence="3">2.5.1.55</ecNumber>
    </recommendedName>
</protein>
<dbReference type="GO" id="GO:0005737">
    <property type="term" value="C:cytoplasm"/>
    <property type="evidence" value="ECO:0007669"/>
    <property type="project" value="UniProtKB-SubCell"/>
</dbReference>
<dbReference type="InterPro" id="IPR013785">
    <property type="entry name" value="Aldolase_TIM"/>
</dbReference>
<dbReference type="GO" id="GO:0008676">
    <property type="term" value="F:3-deoxy-8-phosphooctulonate synthase activity"/>
    <property type="evidence" value="ECO:0007669"/>
    <property type="project" value="UniProtKB-EC"/>
</dbReference>
<dbReference type="EnsemblProtists" id="EKX48063">
    <property type="protein sequence ID" value="EKX48063"/>
    <property type="gene ID" value="GUITHDRAFT_159515"/>
</dbReference>
<evidence type="ECO:0000256" key="1">
    <source>
        <dbReference type="ARBA" id="ARBA00004496"/>
    </source>
</evidence>
<reference evidence="10" key="2">
    <citation type="submission" date="2012-11" db="EMBL/GenBank/DDBJ databases">
        <authorList>
            <person name="Kuo A."/>
            <person name="Curtis B.A."/>
            <person name="Tanifuji G."/>
            <person name="Burki F."/>
            <person name="Gruber A."/>
            <person name="Irimia M."/>
            <person name="Maruyama S."/>
            <person name="Arias M.C."/>
            <person name="Ball S.G."/>
            <person name="Gile G.H."/>
            <person name="Hirakawa Y."/>
            <person name="Hopkins J.F."/>
            <person name="Rensing S.A."/>
            <person name="Schmutz J."/>
            <person name="Symeonidi A."/>
            <person name="Elias M."/>
            <person name="Eveleigh R.J."/>
            <person name="Herman E.K."/>
            <person name="Klute M.J."/>
            <person name="Nakayama T."/>
            <person name="Obornik M."/>
            <person name="Reyes-Prieto A."/>
            <person name="Armbrust E.V."/>
            <person name="Aves S.J."/>
            <person name="Beiko R.G."/>
            <person name="Coutinho P."/>
            <person name="Dacks J.B."/>
            <person name="Durnford D.G."/>
            <person name="Fast N.M."/>
            <person name="Green B.R."/>
            <person name="Grisdale C."/>
            <person name="Hempe F."/>
            <person name="Henrissat B."/>
            <person name="Hoppner M.P."/>
            <person name="Ishida K.-I."/>
            <person name="Kim E."/>
            <person name="Koreny L."/>
            <person name="Kroth P.G."/>
            <person name="Liu Y."/>
            <person name="Malik S.-B."/>
            <person name="Maier U.G."/>
            <person name="McRose D."/>
            <person name="Mock T."/>
            <person name="Neilson J.A."/>
            <person name="Onodera N.T."/>
            <person name="Poole A.M."/>
            <person name="Pritham E.J."/>
            <person name="Richards T.A."/>
            <person name="Rocap G."/>
            <person name="Roy S.W."/>
            <person name="Sarai C."/>
            <person name="Schaack S."/>
            <person name="Shirato S."/>
            <person name="Slamovits C.H."/>
            <person name="Spencer D.F."/>
            <person name="Suzuki S."/>
            <person name="Worden A.Z."/>
            <person name="Zauner S."/>
            <person name="Barry K."/>
            <person name="Bell C."/>
            <person name="Bharti A.K."/>
            <person name="Crow J.A."/>
            <person name="Grimwood J."/>
            <person name="Kramer R."/>
            <person name="Lindquist E."/>
            <person name="Lucas S."/>
            <person name="Salamov A."/>
            <person name="McFadden G.I."/>
            <person name="Lane C.E."/>
            <person name="Keeling P.J."/>
            <person name="Gray M.W."/>
            <person name="Grigoriev I.V."/>
            <person name="Archibald J.M."/>
        </authorList>
    </citation>
    <scope>NUCLEOTIDE SEQUENCE</scope>
    <source>
        <strain evidence="10">CCMP2712</strain>
    </source>
</reference>
<evidence type="ECO:0000313" key="9">
    <source>
        <dbReference type="EnsemblProtists" id="EKX48063"/>
    </source>
</evidence>
<dbReference type="GeneID" id="17304749"/>
<evidence type="ECO:0000256" key="5">
    <source>
        <dbReference type="ARBA" id="ARBA00022679"/>
    </source>
</evidence>
<dbReference type="Proteomes" id="UP000011087">
    <property type="component" value="Unassembled WGS sequence"/>
</dbReference>
<dbReference type="PANTHER" id="PTHR21057">
    <property type="entry name" value="PHOSPHO-2-DEHYDRO-3-DEOXYHEPTONATE ALDOLASE"/>
    <property type="match status" value="1"/>
</dbReference>
<reference evidence="8 10" key="1">
    <citation type="journal article" date="2012" name="Nature">
        <title>Algal genomes reveal evolutionary mosaicism and the fate of nucleomorphs.</title>
        <authorList>
            <consortium name="DOE Joint Genome Institute"/>
            <person name="Curtis B.A."/>
            <person name="Tanifuji G."/>
            <person name="Burki F."/>
            <person name="Gruber A."/>
            <person name="Irimia M."/>
            <person name="Maruyama S."/>
            <person name="Arias M.C."/>
            <person name="Ball S.G."/>
            <person name="Gile G.H."/>
            <person name="Hirakawa Y."/>
            <person name="Hopkins J.F."/>
            <person name="Kuo A."/>
            <person name="Rensing S.A."/>
            <person name="Schmutz J."/>
            <person name="Symeonidi A."/>
            <person name="Elias M."/>
            <person name="Eveleigh R.J."/>
            <person name="Herman E.K."/>
            <person name="Klute M.J."/>
            <person name="Nakayama T."/>
            <person name="Obornik M."/>
            <person name="Reyes-Prieto A."/>
            <person name="Armbrust E.V."/>
            <person name="Aves S.J."/>
            <person name="Beiko R.G."/>
            <person name="Coutinho P."/>
            <person name="Dacks J.B."/>
            <person name="Durnford D.G."/>
            <person name="Fast N.M."/>
            <person name="Green B.R."/>
            <person name="Grisdale C.J."/>
            <person name="Hempel F."/>
            <person name="Henrissat B."/>
            <person name="Hoppner M.P."/>
            <person name="Ishida K."/>
            <person name="Kim E."/>
            <person name="Koreny L."/>
            <person name="Kroth P.G."/>
            <person name="Liu Y."/>
            <person name="Malik S.B."/>
            <person name="Maier U.G."/>
            <person name="McRose D."/>
            <person name="Mock T."/>
            <person name="Neilson J.A."/>
            <person name="Onodera N.T."/>
            <person name="Poole A.M."/>
            <person name="Pritham E.J."/>
            <person name="Richards T.A."/>
            <person name="Rocap G."/>
            <person name="Roy S.W."/>
            <person name="Sarai C."/>
            <person name="Schaack S."/>
            <person name="Shirato S."/>
            <person name="Slamovits C.H."/>
            <person name="Spencer D.F."/>
            <person name="Suzuki S."/>
            <person name="Worden A.Z."/>
            <person name="Zauner S."/>
            <person name="Barry K."/>
            <person name="Bell C."/>
            <person name="Bharti A.K."/>
            <person name="Crow J.A."/>
            <person name="Grimwood J."/>
            <person name="Kramer R."/>
            <person name="Lindquist E."/>
            <person name="Lucas S."/>
            <person name="Salamov A."/>
            <person name="McFadden G.I."/>
            <person name="Lane C.E."/>
            <person name="Keeling P.J."/>
            <person name="Gray M.W."/>
            <person name="Grigoriev I.V."/>
            <person name="Archibald J.M."/>
        </authorList>
    </citation>
    <scope>NUCLEOTIDE SEQUENCE</scope>
    <source>
        <strain evidence="8 10">CCMP2712</strain>
    </source>
</reference>
<dbReference type="OrthoDB" id="2013945at2759"/>
<accession>L1JHR3</accession>
<keyword evidence="5" id="KW-0808">Transferase</keyword>
<proteinExistence type="inferred from homology"/>
<dbReference type="Pfam" id="PF00793">
    <property type="entry name" value="DAHP_synth_1"/>
    <property type="match status" value="1"/>
</dbReference>
<evidence type="ECO:0000256" key="6">
    <source>
        <dbReference type="ARBA" id="ARBA00049112"/>
    </source>
</evidence>
<evidence type="ECO:0000313" key="10">
    <source>
        <dbReference type="Proteomes" id="UP000011087"/>
    </source>
</evidence>
<dbReference type="SUPFAM" id="SSF51569">
    <property type="entry name" value="Aldolase"/>
    <property type="match status" value="2"/>
</dbReference>
<evidence type="ECO:0000256" key="3">
    <source>
        <dbReference type="ARBA" id="ARBA00012693"/>
    </source>
</evidence>
<dbReference type="STRING" id="905079.L1JHR3"/>
<comment type="subcellular location">
    <subcellularLocation>
        <location evidence="1">Cytoplasm</location>
    </subcellularLocation>
</comment>
<dbReference type="Gene3D" id="3.20.20.70">
    <property type="entry name" value="Aldolase class I"/>
    <property type="match status" value="1"/>
</dbReference>
<dbReference type="EMBL" id="JH992987">
    <property type="protein sequence ID" value="EKX48063.1"/>
    <property type="molecule type" value="Genomic_DNA"/>
</dbReference>
<comment type="similarity">
    <text evidence="2">Belongs to the KdsA family.</text>
</comment>
<keyword evidence="10" id="KW-1185">Reference proteome</keyword>
<name>L1JHR3_GUITC</name>
<dbReference type="RefSeq" id="XP_005835043.1">
    <property type="nucleotide sequence ID" value="XM_005834986.1"/>
</dbReference>
<dbReference type="InterPro" id="IPR006269">
    <property type="entry name" value="KDO8P_synthase"/>
</dbReference>
<reference evidence="9" key="3">
    <citation type="submission" date="2015-06" db="UniProtKB">
        <authorList>
            <consortium name="EnsemblProtists"/>
        </authorList>
    </citation>
    <scope>IDENTIFICATION</scope>
</reference>
<sequence length="298" mass="32570">MVWEQLRRAKPLFVIAGPNVLQGREHALRVAEKIADIRAKRGLVMIFKASFDKANRTSWGSYRGPGLHAGLEILRDVKSAFDLPIITDIHETQQAEEVASVADVIQIPAFLCRQTDLLVSAAKTGRIIHIKKGQFASATVMREAANKILRAGNDKVMLCERGTSFGYSDLVVDPRNLVWMKESGLPVVLDVTHSLQQPSANIVELSNGVKVMRADSPPPMLGRVAQPPWQSVVSGASSASMIPELGCMAAALGVNGIFIEVDEDPSKAPCDGQLQWPLERLEPLLEAWMHIAIARTLL</sequence>
<dbReference type="OMA" id="FGYHNLV"/>
<dbReference type="PaxDb" id="55529-EKX48063"/>
<organism evidence="8">
    <name type="scientific">Guillardia theta (strain CCMP2712)</name>
    <name type="common">Cryptophyte</name>
    <dbReference type="NCBI Taxonomy" id="905079"/>
    <lineage>
        <taxon>Eukaryota</taxon>
        <taxon>Cryptophyceae</taxon>
        <taxon>Pyrenomonadales</taxon>
        <taxon>Geminigeraceae</taxon>
        <taxon>Guillardia</taxon>
    </lineage>
</organism>
<gene>
    <name evidence="8" type="ORF">GUITHDRAFT_159515</name>
</gene>
<keyword evidence="4" id="KW-0963">Cytoplasm</keyword>
<dbReference type="AlphaFoldDB" id="L1JHR3"/>
<dbReference type="HOGENOM" id="CLU_036666_0_0_1"/>